<dbReference type="EMBL" id="SNRW01000348">
    <property type="protein sequence ID" value="KAA6401692.1"/>
    <property type="molecule type" value="Genomic_DNA"/>
</dbReference>
<organism evidence="2 3">
    <name type="scientific">Streblomastix strix</name>
    <dbReference type="NCBI Taxonomy" id="222440"/>
    <lineage>
        <taxon>Eukaryota</taxon>
        <taxon>Metamonada</taxon>
        <taxon>Preaxostyla</taxon>
        <taxon>Oxymonadida</taxon>
        <taxon>Streblomastigidae</taxon>
        <taxon>Streblomastix</taxon>
    </lineage>
</organism>
<evidence type="ECO:0000313" key="2">
    <source>
        <dbReference type="EMBL" id="KAA6401692.1"/>
    </source>
</evidence>
<evidence type="ECO:0000313" key="3">
    <source>
        <dbReference type="Proteomes" id="UP000324800"/>
    </source>
</evidence>
<comment type="caution">
    <text evidence="2">The sequence shown here is derived from an EMBL/GenBank/DDBJ whole genome shotgun (WGS) entry which is preliminary data.</text>
</comment>
<feature type="compositionally biased region" description="Basic and acidic residues" evidence="1">
    <location>
        <begin position="331"/>
        <end position="345"/>
    </location>
</feature>
<name>A0A5J4X4H7_9EUKA</name>
<dbReference type="Proteomes" id="UP000324800">
    <property type="component" value="Unassembled WGS sequence"/>
</dbReference>
<dbReference type="AlphaFoldDB" id="A0A5J4X4H7"/>
<reference evidence="2 3" key="1">
    <citation type="submission" date="2019-03" db="EMBL/GenBank/DDBJ databases">
        <title>Single cell metagenomics reveals metabolic interactions within the superorganism composed of flagellate Streblomastix strix and complex community of Bacteroidetes bacteria on its surface.</title>
        <authorList>
            <person name="Treitli S.C."/>
            <person name="Kolisko M."/>
            <person name="Husnik F."/>
            <person name="Keeling P."/>
            <person name="Hampl V."/>
        </authorList>
    </citation>
    <scope>NUCLEOTIDE SEQUENCE [LARGE SCALE GENOMIC DNA]</scope>
    <source>
        <strain evidence="2">ST1C</strain>
    </source>
</reference>
<gene>
    <name evidence="2" type="ORF">EZS28_002777</name>
</gene>
<sequence length="444" mass="51541">MSHAIQPLHTLRLMQELGSQDFVNSQAGQYSATAMGPGQQIAQLVTVTSTQIVQQFYSGQLISRPQIQQPFQGFGMYPGIQQFQGFPQPGLFQQIQPSGYGIYLYRQPSIIEGLPQFMQSPPTFGLQKTQESNLLILPVSSLMGYPAFQSSFQSQNFEQLNQQYNQQSMIRLPTLVQQQQSQVQEPIYVNGRLLDSPGTALTRKIVQDQQPLQNRESLQRTDQSQFTPIDPPQLSIILNQQQFNAHRDFWTQRSQTLRYFGLKATGEHHRGFGESLLNVSVFIQRYARHEHITINDWKAFWREVDTDLYLDSVRMDLDKDGNHHHYHNHHHDHDRNHRHDKERNDSNNQLDLGRGRKRKIVISSEGSDNGQSNDEWTVGPHREVERYRLRQFRIRRNRREQALPPVQTVSGESFYMTNLLTAQEEAFRRINNIYPNLNEESSVS</sequence>
<accession>A0A5J4X4H7</accession>
<protein>
    <submittedName>
        <fullName evidence="2">Uncharacterized protein</fullName>
    </submittedName>
</protein>
<proteinExistence type="predicted"/>
<feature type="region of interest" description="Disordered" evidence="1">
    <location>
        <begin position="324"/>
        <end position="357"/>
    </location>
</feature>
<evidence type="ECO:0000256" key="1">
    <source>
        <dbReference type="SAM" id="MobiDB-lite"/>
    </source>
</evidence>